<dbReference type="AlphaFoldDB" id="A0A829D938"/>
<evidence type="ECO:0000313" key="1">
    <source>
        <dbReference type="EMBL" id="EMY05495.1"/>
    </source>
</evidence>
<sequence length="88" mass="9780">MKVANSYGSVNVGDNFFIQGDSTNYKVVQVLPVAQDGSFDVQLDRLIQIDAPKTTSMYVPGTLTSPDVRLSMDTGFTTDWNNFCEFFL</sequence>
<dbReference type="EMBL" id="AFJL02000085">
    <property type="protein sequence ID" value="EMY05495.1"/>
    <property type="molecule type" value="Genomic_DNA"/>
</dbReference>
<dbReference type="Proteomes" id="UP000012329">
    <property type="component" value="Unassembled WGS sequence"/>
</dbReference>
<gene>
    <name evidence="1" type="ORF">LEP1GSC029_1230</name>
</gene>
<name>A0A829D938_LEPIR</name>
<reference evidence="1 2" key="1">
    <citation type="submission" date="2013-02" db="EMBL/GenBank/DDBJ databases">
        <authorList>
            <person name="Harkins D.M."/>
            <person name="Durkin A.S."/>
            <person name="Brinkac L.M."/>
            <person name="Haft D.H."/>
            <person name="Selengut J.D."/>
            <person name="Sanka R."/>
            <person name="DePew J."/>
            <person name="Purushe J."/>
            <person name="Whelen A.C."/>
            <person name="Vinetz J.M."/>
            <person name="Sutton G.G."/>
            <person name="Nierman W.C."/>
            <person name="Fouts D.E."/>
        </authorList>
    </citation>
    <scope>NUCLEOTIDE SEQUENCE [LARGE SCALE GENOMIC DNA]</scope>
    <source>
        <strain evidence="1 2">2002000626</strain>
    </source>
</reference>
<evidence type="ECO:0000313" key="2">
    <source>
        <dbReference type="Proteomes" id="UP000012329"/>
    </source>
</evidence>
<organism evidence="1 2">
    <name type="scientific">Leptospira interrogans str. 2002000626</name>
    <dbReference type="NCBI Taxonomy" id="996803"/>
    <lineage>
        <taxon>Bacteria</taxon>
        <taxon>Pseudomonadati</taxon>
        <taxon>Spirochaetota</taxon>
        <taxon>Spirochaetia</taxon>
        <taxon>Leptospirales</taxon>
        <taxon>Leptospiraceae</taxon>
        <taxon>Leptospira</taxon>
    </lineage>
</organism>
<comment type="caution">
    <text evidence="1">The sequence shown here is derived from an EMBL/GenBank/DDBJ whole genome shotgun (WGS) entry which is preliminary data.</text>
</comment>
<protein>
    <submittedName>
        <fullName evidence="1">Uncharacterized protein</fullName>
    </submittedName>
</protein>
<proteinExistence type="predicted"/>
<accession>A0A829D938</accession>